<evidence type="ECO:0000313" key="1">
    <source>
        <dbReference type="EMBL" id="GKV34519.1"/>
    </source>
</evidence>
<reference evidence="1 2" key="1">
    <citation type="journal article" date="2021" name="Commun. Biol.">
        <title>The genome of Shorea leprosula (Dipterocarpaceae) highlights the ecological relevance of drought in aseasonal tropical rainforests.</title>
        <authorList>
            <person name="Ng K.K.S."/>
            <person name="Kobayashi M.J."/>
            <person name="Fawcett J.A."/>
            <person name="Hatakeyama M."/>
            <person name="Paape T."/>
            <person name="Ng C.H."/>
            <person name="Ang C.C."/>
            <person name="Tnah L.H."/>
            <person name="Lee C.T."/>
            <person name="Nishiyama T."/>
            <person name="Sese J."/>
            <person name="O'Brien M.J."/>
            <person name="Copetti D."/>
            <person name="Mohd Noor M.I."/>
            <person name="Ong R.C."/>
            <person name="Putra M."/>
            <person name="Sireger I.Z."/>
            <person name="Indrioko S."/>
            <person name="Kosugi Y."/>
            <person name="Izuno A."/>
            <person name="Isagi Y."/>
            <person name="Lee S.L."/>
            <person name="Shimizu K.K."/>
        </authorList>
    </citation>
    <scope>NUCLEOTIDE SEQUENCE [LARGE SCALE GENOMIC DNA]</scope>
    <source>
        <strain evidence="1">214</strain>
    </source>
</reference>
<dbReference type="EMBL" id="BPVZ01000106">
    <property type="protein sequence ID" value="GKV34519.1"/>
    <property type="molecule type" value="Genomic_DNA"/>
</dbReference>
<organism evidence="1 2">
    <name type="scientific">Rubroshorea leprosula</name>
    <dbReference type="NCBI Taxonomy" id="152421"/>
    <lineage>
        <taxon>Eukaryota</taxon>
        <taxon>Viridiplantae</taxon>
        <taxon>Streptophyta</taxon>
        <taxon>Embryophyta</taxon>
        <taxon>Tracheophyta</taxon>
        <taxon>Spermatophyta</taxon>
        <taxon>Magnoliopsida</taxon>
        <taxon>eudicotyledons</taxon>
        <taxon>Gunneridae</taxon>
        <taxon>Pentapetalae</taxon>
        <taxon>rosids</taxon>
        <taxon>malvids</taxon>
        <taxon>Malvales</taxon>
        <taxon>Dipterocarpaceae</taxon>
        <taxon>Rubroshorea</taxon>
    </lineage>
</organism>
<dbReference type="Proteomes" id="UP001054252">
    <property type="component" value="Unassembled WGS sequence"/>
</dbReference>
<sequence length="379" mass="42225">MERWVVGIPRITSIEESVLRDEWHAGEKTRAGTKVTRRRVPTRPPEGMLSTELSLCLQICGGASVKSWRPKMTCSLSCGEDSTLGLIRPLFMCQILLLQYLVVAPKPRSQRYRAKNFVQQNGGSVAMLKLMDGASKKARTRLQAAYLDEGQVEDKVNRLPSSEMANKVASTESWVEELANQVTDLKAELERAQAEKESRILAPQQEQWLKQRECFNDPLTLLAPKEWSGVEWLVESGAFQDVLVIASMNTTMQIYDDVQEKVLKHRPYFPISELTFIEAESIDENGKSLLPPFEMAVRVGWNSNKDGVPIFPPVISKDGEDGDSLPSCKACIARAPDAKIEEAITSKEPKPVIAPVMSQPASPRIDAVTTMLAIDLIED</sequence>
<dbReference type="AlphaFoldDB" id="A0AAV5LB78"/>
<accession>A0AAV5LB78</accession>
<evidence type="ECO:0000313" key="2">
    <source>
        <dbReference type="Proteomes" id="UP001054252"/>
    </source>
</evidence>
<keyword evidence="2" id="KW-1185">Reference proteome</keyword>
<protein>
    <submittedName>
        <fullName evidence="1">Uncharacterized protein</fullName>
    </submittedName>
</protein>
<gene>
    <name evidence="1" type="ORF">SLEP1_g42889</name>
</gene>
<comment type="caution">
    <text evidence="1">The sequence shown here is derived from an EMBL/GenBank/DDBJ whole genome shotgun (WGS) entry which is preliminary data.</text>
</comment>
<name>A0AAV5LB78_9ROSI</name>
<proteinExistence type="predicted"/>